<keyword evidence="2" id="KW-1185">Reference proteome</keyword>
<dbReference type="GO" id="GO:0009166">
    <property type="term" value="P:nucleotide catabolic process"/>
    <property type="evidence" value="ECO:0007669"/>
    <property type="project" value="TreeGrafter"/>
</dbReference>
<dbReference type="InterPro" id="IPR023214">
    <property type="entry name" value="HAD_sf"/>
</dbReference>
<dbReference type="GO" id="GO:0006206">
    <property type="term" value="P:pyrimidine nucleobase metabolic process"/>
    <property type="evidence" value="ECO:0007669"/>
    <property type="project" value="TreeGrafter"/>
</dbReference>
<accession>A0A0H2S217</accession>
<organism evidence="1 2">
    <name type="scientific">Schizopora paradoxa</name>
    <dbReference type="NCBI Taxonomy" id="27342"/>
    <lineage>
        <taxon>Eukaryota</taxon>
        <taxon>Fungi</taxon>
        <taxon>Dikarya</taxon>
        <taxon>Basidiomycota</taxon>
        <taxon>Agaricomycotina</taxon>
        <taxon>Agaricomycetes</taxon>
        <taxon>Hymenochaetales</taxon>
        <taxon>Schizoporaceae</taxon>
        <taxon>Schizopora</taxon>
    </lineage>
</organism>
<dbReference type="InParanoid" id="A0A0H2S217"/>
<dbReference type="InterPro" id="IPR010237">
    <property type="entry name" value="Pyr-5-nucltdase"/>
</dbReference>
<dbReference type="AlphaFoldDB" id="A0A0H2S217"/>
<dbReference type="InterPro" id="IPR036412">
    <property type="entry name" value="HAD-like_sf"/>
</dbReference>
<dbReference type="EMBL" id="KQ085898">
    <property type="protein sequence ID" value="KLO18039.1"/>
    <property type="molecule type" value="Genomic_DNA"/>
</dbReference>
<gene>
    <name evidence="1" type="ORF">SCHPADRAFT_936501</name>
</gene>
<dbReference type="PANTHER" id="PTHR47438">
    <property type="entry name" value="PHOSPHATE METABOLISM PROTEIN 8-RELATED"/>
    <property type="match status" value="1"/>
</dbReference>
<sequence length="280" mass="31673">MNPSANAGALRREFASLSSSYDDKRAIIWFDIDNTLYSETTKVAEAMCERVDAYFSTLGIQKEEAGKIRRQYRSQYGLVLRGLVRHYRIDTLEYDSRCDGSLPLQTLLKPDAYVRKLLQAIDRSKFRVWALTNAYKTHATRVLEVLDLHDQFEGIVYCDYAEPNFACKPEPAYYASALRRAGIKDTSKCYFIDDSSEYHILYSGSLVAKRPRRGTENNVVAAKQLGWGKCVHFSESKSANVDSETSSSGYHTISSLDQLKDIWPEIFVPSPDGKLGSSLL</sequence>
<dbReference type="InterPro" id="IPR052791">
    <property type="entry name" value="SSM1_domain"/>
</dbReference>
<dbReference type="FunCoup" id="A0A0H2S217">
    <property type="interactions" value="310"/>
</dbReference>
<name>A0A0H2S217_9AGAM</name>
<dbReference type="Gene3D" id="1.10.150.450">
    <property type="match status" value="1"/>
</dbReference>
<dbReference type="SFLD" id="SFLDG01132">
    <property type="entry name" value="C1.5.3:_5'-Nucleotidase_Like"/>
    <property type="match status" value="1"/>
</dbReference>
<evidence type="ECO:0000313" key="2">
    <source>
        <dbReference type="Proteomes" id="UP000053477"/>
    </source>
</evidence>
<dbReference type="GO" id="GO:0008252">
    <property type="term" value="F:nucleotidase activity"/>
    <property type="evidence" value="ECO:0007669"/>
    <property type="project" value="TreeGrafter"/>
</dbReference>
<dbReference type="Gene3D" id="3.40.50.1000">
    <property type="entry name" value="HAD superfamily/HAD-like"/>
    <property type="match status" value="2"/>
</dbReference>
<dbReference type="SUPFAM" id="SSF56784">
    <property type="entry name" value="HAD-like"/>
    <property type="match status" value="1"/>
</dbReference>
<reference evidence="1 2" key="1">
    <citation type="submission" date="2015-04" db="EMBL/GenBank/DDBJ databases">
        <title>Complete genome sequence of Schizopora paradoxa KUC8140, a cosmopolitan wood degrader in East Asia.</title>
        <authorList>
            <consortium name="DOE Joint Genome Institute"/>
            <person name="Min B."/>
            <person name="Park H."/>
            <person name="Jang Y."/>
            <person name="Kim J.-J."/>
            <person name="Kim K.H."/>
            <person name="Pangilinan J."/>
            <person name="Lipzen A."/>
            <person name="Riley R."/>
            <person name="Grigoriev I.V."/>
            <person name="Spatafora J.W."/>
            <person name="Choi I.-G."/>
        </authorList>
    </citation>
    <scope>NUCLEOTIDE SEQUENCE [LARGE SCALE GENOMIC DNA]</scope>
    <source>
        <strain evidence="1 2">KUC8140</strain>
    </source>
</reference>
<dbReference type="PANTHER" id="PTHR47438:SF1">
    <property type="entry name" value="PHOSPHATE METABOLISM PROTEIN 8-RELATED"/>
    <property type="match status" value="1"/>
</dbReference>
<evidence type="ECO:0000313" key="1">
    <source>
        <dbReference type="EMBL" id="KLO18039.1"/>
    </source>
</evidence>
<dbReference type="STRING" id="27342.A0A0H2S217"/>
<dbReference type="Proteomes" id="UP000053477">
    <property type="component" value="Unassembled WGS sequence"/>
</dbReference>
<dbReference type="SFLD" id="SFLDS00003">
    <property type="entry name" value="Haloacid_Dehalogenase"/>
    <property type="match status" value="1"/>
</dbReference>
<dbReference type="Pfam" id="PF00702">
    <property type="entry name" value="Hydrolase"/>
    <property type="match status" value="1"/>
</dbReference>
<dbReference type="SFLD" id="SFLDG01129">
    <property type="entry name" value="C1.5:_HAD__Beta-PGM__Phosphata"/>
    <property type="match status" value="1"/>
</dbReference>
<dbReference type="OrthoDB" id="1065058at2759"/>
<proteinExistence type="predicted"/>
<protein>
    <submittedName>
        <fullName evidence="1">Pyrimidine 5-nucleotidase</fullName>
    </submittedName>
</protein>
<dbReference type="NCBIfam" id="TIGR01993">
    <property type="entry name" value="Pyr-5-nucltdase"/>
    <property type="match status" value="1"/>
</dbReference>